<dbReference type="InterPro" id="IPR048503">
    <property type="entry name" value="NamZ_C"/>
</dbReference>
<reference evidence="5" key="1">
    <citation type="submission" date="2017-02" db="EMBL/GenBank/DDBJ databases">
        <authorList>
            <person name="Varghese N."/>
            <person name="Submissions S."/>
        </authorList>
    </citation>
    <scope>NUCLEOTIDE SEQUENCE [LARGE SCALE GENOMIC DNA]</scope>
    <source>
        <strain evidence="5">ATCC 51356</strain>
    </source>
</reference>
<dbReference type="AlphaFoldDB" id="A0A1T4NJ17"/>
<dbReference type="PANTHER" id="PTHR42915">
    <property type="entry name" value="HYPOTHETICAL 460 KDA PROTEIN IN FEUA-SIGW INTERGENIC REGION [PRECURSOR]"/>
    <property type="match status" value="1"/>
</dbReference>
<evidence type="ECO:0000259" key="3">
    <source>
        <dbReference type="Pfam" id="PF20732"/>
    </source>
</evidence>
<evidence type="ECO:0000259" key="2">
    <source>
        <dbReference type="Pfam" id="PF07075"/>
    </source>
</evidence>
<evidence type="ECO:0000313" key="5">
    <source>
        <dbReference type="Proteomes" id="UP000190121"/>
    </source>
</evidence>
<keyword evidence="5" id="KW-1185">Reference proteome</keyword>
<dbReference type="RefSeq" id="WP_078737048.1">
    <property type="nucleotide sequence ID" value="NZ_FUXE01000011.1"/>
</dbReference>
<dbReference type="Proteomes" id="UP000190121">
    <property type="component" value="Unassembled WGS sequence"/>
</dbReference>
<dbReference type="Pfam" id="PF07075">
    <property type="entry name" value="NamZ_N"/>
    <property type="match status" value="1"/>
</dbReference>
<gene>
    <name evidence="4" type="ORF">SAMN02745171_01130</name>
</gene>
<name>A0A1T4NJ17_9PORP</name>
<feature type="signal peptide" evidence="1">
    <location>
        <begin position="1"/>
        <end position="24"/>
    </location>
</feature>
<evidence type="ECO:0000313" key="4">
    <source>
        <dbReference type="EMBL" id="SJZ79123.1"/>
    </source>
</evidence>
<feature type="domain" description="Peptidoglycan beta-N-acetylmuramidase NamZ N-terminal" evidence="2">
    <location>
        <begin position="59"/>
        <end position="258"/>
    </location>
</feature>
<evidence type="ECO:0000256" key="1">
    <source>
        <dbReference type="SAM" id="SignalP"/>
    </source>
</evidence>
<feature type="chain" id="PRO_5011961838" evidence="1">
    <location>
        <begin position="25"/>
        <end position="419"/>
    </location>
</feature>
<accession>A0A1T4NJ17</accession>
<organism evidence="4 5">
    <name type="scientific">Porphyromonas circumdentaria</name>
    <dbReference type="NCBI Taxonomy" id="29524"/>
    <lineage>
        <taxon>Bacteria</taxon>
        <taxon>Pseudomonadati</taxon>
        <taxon>Bacteroidota</taxon>
        <taxon>Bacteroidia</taxon>
        <taxon>Bacteroidales</taxon>
        <taxon>Porphyromonadaceae</taxon>
        <taxon>Porphyromonas</taxon>
    </lineage>
</organism>
<dbReference type="EMBL" id="FUXE01000011">
    <property type="protein sequence ID" value="SJZ79123.1"/>
    <property type="molecule type" value="Genomic_DNA"/>
</dbReference>
<dbReference type="PANTHER" id="PTHR42915:SF1">
    <property type="entry name" value="PEPTIDOGLYCAN BETA-N-ACETYLMURAMIDASE NAMZ"/>
    <property type="match status" value="1"/>
</dbReference>
<dbReference type="Pfam" id="PF20732">
    <property type="entry name" value="NamZ_C"/>
    <property type="match status" value="1"/>
</dbReference>
<dbReference type="Gene3D" id="3.90.1150.140">
    <property type="match status" value="1"/>
</dbReference>
<proteinExistence type="predicted"/>
<protein>
    <submittedName>
        <fullName evidence="4">Uncharacterized conserved protein YbbC, DUF1343 family</fullName>
    </submittedName>
</protein>
<dbReference type="InterPro" id="IPR048502">
    <property type="entry name" value="NamZ_N"/>
</dbReference>
<dbReference type="Gene3D" id="3.40.50.12170">
    <property type="entry name" value="Uncharacterised protein PF07075, DUF1343"/>
    <property type="match status" value="1"/>
</dbReference>
<dbReference type="GO" id="GO:0033922">
    <property type="term" value="F:peptidoglycan beta-N-acetylmuramidase activity"/>
    <property type="evidence" value="ECO:0007669"/>
    <property type="project" value="InterPro"/>
</dbReference>
<dbReference type="PIRSF" id="PIRSF016719">
    <property type="entry name" value="UCP016719"/>
    <property type="match status" value="1"/>
</dbReference>
<dbReference type="InterPro" id="IPR008302">
    <property type="entry name" value="NamZ"/>
</dbReference>
<dbReference type="STRING" id="29524.SAMN02745171_01130"/>
<keyword evidence="1" id="KW-0732">Signal</keyword>
<dbReference type="OrthoDB" id="9801061at2"/>
<sequence>MLKVIFPFIPLLLLSFSLSQSLQAAPCSSQDSVTREVDEVVVGAERLDLLLPIIEKKSIGIVSNHTGRVGKEGTLLPDTLLTLGQKVVRLFSPEHGFRGTADAGAKVKSMLDNRTGLPVVSLYGDKKKPNKEQLKGIEILLFDLQDVGTRFYTYISTLHYVMEAAAEQKIPVVVLDRPNPNDFIDGPLLSSSCRSFIGMHPIPLLHGLTVGELALMINGEQWLSPKGLQCDLTIIPMKGWKHGDSYSLPVAPSPNLKSDDALRLYPSLCFFEATIMSVGRGTDNPFTCIGYPEKKMGDYSFTPRSQVGATTPKHEGKRCYGEDFSTHSEIEGLNLYPLLKYYKKARSLGYTLINRKRTFDLLAGTASLREQLDKGWSEKQIRASWEKDLAKYRTLHAQYLIYDGKYGPPPCNNLNRSML</sequence>
<feature type="domain" description="Peptidoglycan beta-N-acetylmuramidase NamZ C-terminal" evidence="3">
    <location>
        <begin position="264"/>
        <end position="402"/>
    </location>
</feature>